<evidence type="ECO:0000313" key="3">
    <source>
        <dbReference type="EMBL" id="SDI91278.1"/>
    </source>
</evidence>
<keyword evidence="4" id="KW-1185">Reference proteome</keyword>
<organism evidence="3 4">
    <name type="scientific">Lutimaribacter saemankumensis</name>
    <dbReference type="NCBI Taxonomy" id="490829"/>
    <lineage>
        <taxon>Bacteria</taxon>
        <taxon>Pseudomonadati</taxon>
        <taxon>Pseudomonadota</taxon>
        <taxon>Alphaproteobacteria</taxon>
        <taxon>Rhodobacterales</taxon>
        <taxon>Roseobacteraceae</taxon>
        <taxon>Lutimaribacter</taxon>
    </lineage>
</organism>
<dbReference type="GO" id="GO:0004222">
    <property type="term" value="F:metalloendopeptidase activity"/>
    <property type="evidence" value="ECO:0007669"/>
    <property type="project" value="TreeGrafter"/>
</dbReference>
<feature type="signal peptide" evidence="1">
    <location>
        <begin position="1"/>
        <end position="20"/>
    </location>
</feature>
<dbReference type="AlphaFoldDB" id="A0A1G8PG32"/>
<dbReference type="EMBL" id="FNEB01000006">
    <property type="protein sequence ID" value="SDI91278.1"/>
    <property type="molecule type" value="Genomic_DNA"/>
</dbReference>
<dbReference type="InterPro" id="IPR016047">
    <property type="entry name" value="M23ase_b-sheet_dom"/>
</dbReference>
<keyword evidence="1" id="KW-0732">Signal</keyword>
<accession>A0A1G8PG32</accession>
<feature type="chain" id="PRO_5011741569" evidence="1">
    <location>
        <begin position="21"/>
        <end position="320"/>
    </location>
</feature>
<reference evidence="3 4" key="1">
    <citation type="submission" date="2016-10" db="EMBL/GenBank/DDBJ databases">
        <authorList>
            <person name="de Groot N.N."/>
        </authorList>
    </citation>
    <scope>NUCLEOTIDE SEQUENCE [LARGE SCALE GENOMIC DNA]</scope>
    <source>
        <strain evidence="3 4">DSM 28010</strain>
    </source>
</reference>
<name>A0A1G8PG32_9RHOB</name>
<dbReference type="STRING" id="490829.SAMN05421850_106208"/>
<dbReference type="RefSeq" id="WP_090029085.1">
    <property type="nucleotide sequence ID" value="NZ_FNEB01000006.1"/>
</dbReference>
<dbReference type="OrthoDB" id="5489603at2"/>
<dbReference type="InterPro" id="IPR011055">
    <property type="entry name" value="Dup_hybrid_motif"/>
</dbReference>
<protein>
    <submittedName>
        <fullName evidence="3">Peptidase family M23</fullName>
    </submittedName>
</protein>
<evidence type="ECO:0000259" key="2">
    <source>
        <dbReference type="Pfam" id="PF01551"/>
    </source>
</evidence>
<dbReference type="Gene3D" id="2.70.70.10">
    <property type="entry name" value="Glucose Permease (Domain IIA)"/>
    <property type="match status" value="1"/>
</dbReference>
<dbReference type="SUPFAM" id="SSF51261">
    <property type="entry name" value="Duplicated hybrid motif"/>
    <property type="match status" value="1"/>
</dbReference>
<dbReference type="InterPro" id="IPR050570">
    <property type="entry name" value="Cell_wall_metabolism_enzyme"/>
</dbReference>
<feature type="domain" description="M23ase beta-sheet core" evidence="2">
    <location>
        <begin position="64"/>
        <end position="177"/>
    </location>
</feature>
<proteinExistence type="predicted"/>
<gene>
    <name evidence="3" type="ORF">SAMN05421850_106208</name>
</gene>
<dbReference type="PANTHER" id="PTHR21666:SF270">
    <property type="entry name" value="MUREIN HYDROLASE ACTIVATOR ENVC"/>
    <property type="match status" value="1"/>
</dbReference>
<dbReference type="Pfam" id="PF01551">
    <property type="entry name" value="Peptidase_M23"/>
    <property type="match status" value="1"/>
</dbReference>
<dbReference type="Proteomes" id="UP000199340">
    <property type="component" value="Unassembled WGS sequence"/>
</dbReference>
<sequence length="320" mass="33557">MRTAQLLALTFAAAATSAAARDLPLSLPIDCTLGETCFIQQFVDHDPGPGAQDFTCGPLSYDGHKGTDFGLPSFAAMRAGVDVLAAAPGTVKGRRDGMPDTGWSDAFVGKECGNGVVIDHGNGWQTQYCHMKQGSITVETGQRVALGTVLGQIGFSGRTQFPHLHLSVRKDGEVIDPFDPDGRIACGAPDDDTLWQTPPDYAPGGLLGAGFARRVPDYGAIKDGAAHHPQMPDDIGALVLWAYAFGAQAGDVMRFGIAAPDGSDFFAHDAVIDAPKAQLFRAAGKRLAATLPKGTYLGTATLLRDGTTIDSVTTEVRIGE</sequence>
<evidence type="ECO:0000256" key="1">
    <source>
        <dbReference type="SAM" id="SignalP"/>
    </source>
</evidence>
<dbReference type="CDD" id="cd12797">
    <property type="entry name" value="M23_peptidase"/>
    <property type="match status" value="1"/>
</dbReference>
<dbReference type="PANTHER" id="PTHR21666">
    <property type="entry name" value="PEPTIDASE-RELATED"/>
    <property type="match status" value="1"/>
</dbReference>
<evidence type="ECO:0000313" key="4">
    <source>
        <dbReference type="Proteomes" id="UP000199340"/>
    </source>
</evidence>